<dbReference type="GO" id="GO:0004190">
    <property type="term" value="F:aspartic-type endopeptidase activity"/>
    <property type="evidence" value="ECO:0007669"/>
    <property type="project" value="InterPro"/>
</dbReference>
<name>E9SCW5_RUMAL</name>
<dbReference type="AlphaFoldDB" id="E9SCW5"/>
<proteinExistence type="predicted"/>
<reference evidence="2 3" key="1">
    <citation type="submission" date="2011-02" db="EMBL/GenBank/DDBJ databases">
        <authorList>
            <person name="Nelson K.E."/>
            <person name="Sutton G."/>
            <person name="Torralba M."/>
            <person name="Durkin S."/>
            <person name="Harkins D."/>
            <person name="Montgomery R."/>
            <person name="Ziemer C."/>
            <person name="Klaassens E."/>
            <person name="Ocuiv P."/>
            <person name="Morrison M."/>
        </authorList>
    </citation>
    <scope>NUCLEOTIDE SEQUENCE [LARGE SCALE GENOMIC DNA]</scope>
    <source>
        <strain evidence="2 3">8</strain>
    </source>
</reference>
<evidence type="ECO:0000256" key="1">
    <source>
        <dbReference type="SAM" id="Phobius"/>
    </source>
</evidence>
<keyword evidence="1" id="KW-0812">Transmembrane</keyword>
<dbReference type="Pfam" id="PF03419">
    <property type="entry name" value="Peptidase_U4"/>
    <property type="match status" value="1"/>
</dbReference>
<keyword evidence="1" id="KW-1133">Transmembrane helix</keyword>
<sequence>MKIYADVLVVTNCIVELIYLQTTALFTHRRLSKGRLCAACLFGGAMSLLFCADGGTFAGALAITISKAVSLLLTLLIGVKFSRVGDFFRTLMIYLAVRAAYTGLIIIWWEFSQSRRIMVRNFTTYFDISLLKLTAALITAYCLLTVCEFLKRRFRNRAVCYRAVYRSGDYEVQLPAVADTGNRLNDSFTGLPVVVFCCDEMYSHYTLYDPEAAARTGFRLTPYSTIDGSGLIAVTSKGTVTITDEHGNNKVLRCCTGVKPSSGKHSRAVFDPVLLE</sequence>
<dbReference type="GO" id="GO:0030436">
    <property type="term" value="P:asexual sporulation"/>
    <property type="evidence" value="ECO:0007669"/>
    <property type="project" value="InterPro"/>
</dbReference>
<dbReference type="InterPro" id="IPR005081">
    <property type="entry name" value="SpoIIGA"/>
</dbReference>
<dbReference type="GO" id="GO:0006508">
    <property type="term" value="P:proteolysis"/>
    <property type="evidence" value="ECO:0007669"/>
    <property type="project" value="InterPro"/>
</dbReference>
<dbReference type="STRING" id="246199.CUS_6719"/>
<dbReference type="OrthoDB" id="2690199at2"/>
<protein>
    <submittedName>
        <fullName evidence="2">Putative sigma-E processing peptidase SpoIIGA</fullName>
    </submittedName>
</protein>
<keyword evidence="3" id="KW-1185">Reference proteome</keyword>
<dbReference type="EMBL" id="ADKM02000085">
    <property type="protein sequence ID" value="EGC02908.1"/>
    <property type="molecule type" value="Genomic_DNA"/>
</dbReference>
<evidence type="ECO:0000313" key="2">
    <source>
        <dbReference type="EMBL" id="EGC02908.1"/>
    </source>
</evidence>
<comment type="caution">
    <text evidence="2">The sequence shown here is derived from an EMBL/GenBank/DDBJ whole genome shotgun (WGS) entry which is preliminary data.</text>
</comment>
<dbReference type="RefSeq" id="WP_002849968.1">
    <property type="nucleotide sequence ID" value="NZ_ADKM02000085.1"/>
</dbReference>
<organism evidence="2 3">
    <name type="scientific">Ruminococcus albus 8</name>
    <dbReference type="NCBI Taxonomy" id="246199"/>
    <lineage>
        <taxon>Bacteria</taxon>
        <taxon>Bacillati</taxon>
        <taxon>Bacillota</taxon>
        <taxon>Clostridia</taxon>
        <taxon>Eubacteriales</taxon>
        <taxon>Oscillospiraceae</taxon>
        <taxon>Ruminococcus</taxon>
    </lineage>
</organism>
<feature type="transmembrane region" description="Helical" evidence="1">
    <location>
        <begin position="91"/>
        <end position="109"/>
    </location>
</feature>
<feature type="transmembrane region" description="Helical" evidence="1">
    <location>
        <begin position="129"/>
        <end position="147"/>
    </location>
</feature>
<gene>
    <name evidence="2" type="ORF">CUS_6719</name>
</gene>
<feature type="transmembrane region" description="Helical" evidence="1">
    <location>
        <begin position="58"/>
        <end position="79"/>
    </location>
</feature>
<accession>E9SCW5</accession>
<dbReference type="eggNOG" id="ENOG50301AF">
    <property type="taxonomic scope" value="Bacteria"/>
</dbReference>
<evidence type="ECO:0000313" key="3">
    <source>
        <dbReference type="Proteomes" id="UP000004259"/>
    </source>
</evidence>
<dbReference type="Proteomes" id="UP000004259">
    <property type="component" value="Unassembled WGS sequence"/>
</dbReference>
<keyword evidence="1" id="KW-0472">Membrane</keyword>